<feature type="domain" description="Rab effector MyRIP/Melanophilin" evidence="5">
    <location>
        <begin position="43"/>
        <end position="457"/>
    </location>
</feature>
<sequence length="470" mass="53754">RLLRTQSLEWYYNNVKSRFKRFGSAKVLKTLYKKYLSERGILSDVTENSVYEGSIDGSICGSDSTFYKQSEGHSMAETLTVALRVAEEAVEEAISKAEAYSDSLEKQNEAYYLRENKEELIEELATTNFVNHCFIFLFLKIIKRRKCPEMQSEYELAIPQSESSKMTSPCVSEHSTLTSQASCKGSYTLWRSQSAFSLASDERLERQLDSNWRSAVVDTQWRRQEGFPNLKKESRPSSMPSWRSMDMLDNSSSSSVLQSPDGNWIALQSTILSRPCLLTKPKSQLYAALEKETDIISAYDEMGTDTDDEYDWNYSLTEQKRSPRRLSEESCYTDSQHDPEWTYTKHWPVTSPSSGRFTNTETVGSDSETSSLHSLRNHSTYLHKEPILKRKSPCLAESMDINFNPQVRNLGTADSSETEEFQSDSVRKARCRRKTKSSSRLHSCRNGSSLKIQRVQPSASFQVVIFTLHI</sequence>
<name>A0ABS2Z3D3_POLSE</name>
<dbReference type="PANTHER" id="PTHR14555">
    <property type="entry name" value="MYELIN-ASSOCIATED OLIGODENDROCYTIC BASIC PROTEIN MOBP -RELATED"/>
    <property type="match status" value="1"/>
</dbReference>
<feature type="non-terminal residue" evidence="6">
    <location>
        <position position="470"/>
    </location>
</feature>
<evidence type="ECO:0000256" key="1">
    <source>
        <dbReference type="ARBA" id="ARBA00022771"/>
    </source>
</evidence>
<keyword evidence="1" id="KW-0479">Metal-binding</keyword>
<organism evidence="6 7">
    <name type="scientific">Polypterus senegalus</name>
    <name type="common">Senegal bichir</name>
    <dbReference type="NCBI Taxonomy" id="55291"/>
    <lineage>
        <taxon>Eukaryota</taxon>
        <taxon>Metazoa</taxon>
        <taxon>Chordata</taxon>
        <taxon>Craniata</taxon>
        <taxon>Vertebrata</taxon>
        <taxon>Euteleostomi</taxon>
        <taxon>Actinopterygii</taxon>
        <taxon>Polypteriformes</taxon>
        <taxon>Polypteridae</taxon>
        <taxon>Polypterus</taxon>
    </lineage>
</organism>
<keyword evidence="1" id="KW-0863">Zinc-finger</keyword>
<protein>
    <submittedName>
        <fullName evidence="6">MYRIP protein</fullName>
    </submittedName>
</protein>
<dbReference type="EMBL" id="JAAWVN010019062">
    <property type="protein sequence ID" value="MBN3292939.1"/>
    <property type="molecule type" value="Genomic_DNA"/>
</dbReference>
<evidence type="ECO:0000313" key="6">
    <source>
        <dbReference type="EMBL" id="MBN3292939.1"/>
    </source>
</evidence>
<proteinExistence type="predicted"/>
<keyword evidence="2" id="KW-0862">Zinc</keyword>
<accession>A0ABS2Z3D3</accession>
<keyword evidence="3" id="KW-0175">Coiled coil</keyword>
<comment type="caution">
    <text evidence="6">The sequence shown here is derived from an EMBL/GenBank/DDBJ whole genome shotgun (WGS) entry which is preliminary data.</text>
</comment>
<evidence type="ECO:0000256" key="3">
    <source>
        <dbReference type="SAM" id="Coils"/>
    </source>
</evidence>
<evidence type="ECO:0000259" key="5">
    <source>
        <dbReference type="Pfam" id="PF04698"/>
    </source>
</evidence>
<feature type="region of interest" description="Disordered" evidence="4">
    <location>
        <begin position="352"/>
        <end position="371"/>
    </location>
</feature>
<feature type="compositionally biased region" description="Basic residues" evidence="4">
    <location>
        <begin position="428"/>
        <end position="443"/>
    </location>
</feature>
<reference evidence="6" key="1">
    <citation type="journal article" date="2021" name="Cell">
        <title>Tracing the genetic footprints of vertebrate landing in non-teleost ray-finned fishes.</title>
        <authorList>
            <person name="Bi X."/>
            <person name="Wang K."/>
            <person name="Yang L."/>
            <person name="Pan H."/>
            <person name="Jiang H."/>
            <person name="Wei Q."/>
            <person name="Fang M."/>
            <person name="Yu H."/>
            <person name="Zhu C."/>
            <person name="Cai Y."/>
            <person name="He Y."/>
            <person name="Gan X."/>
            <person name="Zeng H."/>
            <person name="Yu D."/>
            <person name="Zhu Y."/>
            <person name="Jiang H."/>
            <person name="Qiu Q."/>
            <person name="Yang H."/>
            <person name="Zhang Y.E."/>
            <person name="Wang W."/>
            <person name="Zhu M."/>
            <person name="He S."/>
            <person name="Zhang G."/>
        </authorList>
    </citation>
    <scope>NUCLEOTIDE SEQUENCE</scope>
    <source>
        <strain evidence="6">Bchr_001</strain>
    </source>
</reference>
<feature type="non-terminal residue" evidence="6">
    <location>
        <position position="1"/>
    </location>
</feature>
<evidence type="ECO:0000256" key="2">
    <source>
        <dbReference type="ARBA" id="ARBA00022833"/>
    </source>
</evidence>
<gene>
    <name evidence="6" type="primary">Myrip</name>
    <name evidence="6" type="ORF">GTO92_0018993</name>
</gene>
<feature type="region of interest" description="Disordered" evidence="4">
    <location>
        <begin position="410"/>
        <end position="443"/>
    </location>
</feature>
<feature type="coiled-coil region" evidence="3">
    <location>
        <begin position="76"/>
        <end position="110"/>
    </location>
</feature>
<dbReference type="InterPro" id="IPR051745">
    <property type="entry name" value="Intracell_Transport_Effector"/>
</dbReference>
<dbReference type="Proteomes" id="UP001166052">
    <property type="component" value="Unassembled WGS sequence"/>
</dbReference>
<dbReference type="PANTHER" id="PTHR14555:SF6">
    <property type="entry name" value="RAB EFFECTOR MYRIP"/>
    <property type="match status" value="1"/>
</dbReference>
<keyword evidence="7" id="KW-1185">Reference proteome</keyword>
<evidence type="ECO:0000256" key="4">
    <source>
        <dbReference type="SAM" id="MobiDB-lite"/>
    </source>
</evidence>
<dbReference type="InterPro" id="IPR006788">
    <property type="entry name" value="Myrip/Melanophilin"/>
</dbReference>
<evidence type="ECO:0000313" key="7">
    <source>
        <dbReference type="Proteomes" id="UP001166052"/>
    </source>
</evidence>
<dbReference type="Pfam" id="PF04698">
    <property type="entry name" value="Rab_eff_C"/>
    <property type="match status" value="1"/>
</dbReference>